<keyword evidence="7" id="KW-1185">Reference proteome</keyword>
<name>U4LKS1_PYROM</name>
<feature type="signal peptide" evidence="5">
    <location>
        <begin position="1"/>
        <end position="17"/>
    </location>
</feature>
<dbReference type="PANTHER" id="PTHR38425">
    <property type="entry name" value="LONG CHRONOLOGICAL LIFESPAN PROTEIN 2"/>
    <property type="match status" value="1"/>
</dbReference>
<dbReference type="Proteomes" id="UP000018144">
    <property type="component" value="Unassembled WGS sequence"/>
</dbReference>
<evidence type="ECO:0000256" key="1">
    <source>
        <dbReference type="ARBA" id="ARBA00002208"/>
    </source>
</evidence>
<protein>
    <recommendedName>
        <fullName evidence="3">Long chronological lifespan protein 2</fullName>
    </recommendedName>
</protein>
<comment type="similarity">
    <text evidence="2">Belongs to the LCL2 family.</text>
</comment>
<evidence type="ECO:0000256" key="3">
    <source>
        <dbReference type="ARBA" id="ARBA00018534"/>
    </source>
</evidence>
<keyword evidence="4 5" id="KW-0732">Signal</keyword>
<dbReference type="eggNOG" id="ENOG502S416">
    <property type="taxonomic scope" value="Eukaryota"/>
</dbReference>
<dbReference type="OMA" id="DNYLCPD"/>
<dbReference type="PANTHER" id="PTHR38425:SF1">
    <property type="entry name" value="LONG CHRONOLOGICAL LIFESPAN PROTEIN 2"/>
    <property type="match status" value="1"/>
</dbReference>
<organism evidence="6 7">
    <name type="scientific">Pyronema omphalodes (strain CBS 100304)</name>
    <name type="common">Pyronema confluens</name>
    <dbReference type="NCBI Taxonomy" id="1076935"/>
    <lineage>
        <taxon>Eukaryota</taxon>
        <taxon>Fungi</taxon>
        <taxon>Dikarya</taxon>
        <taxon>Ascomycota</taxon>
        <taxon>Pezizomycotina</taxon>
        <taxon>Pezizomycetes</taxon>
        <taxon>Pezizales</taxon>
        <taxon>Pyronemataceae</taxon>
        <taxon>Pyronema</taxon>
    </lineage>
</organism>
<dbReference type="STRING" id="1076935.U4LKS1"/>
<comment type="function">
    <text evidence="1">Probable component of the endoplasmic reticulum-associated degradation (ERAD) pathway.</text>
</comment>
<proteinExistence type="inferred from homology"/>
<evidence type="ECO:0000256" key="5">
    <source>
        <dbReference type="SAM" id="SignalP"/>
    </source>
</evidence>
<dbReference type="EMBL" id="HF935906">
    <property type="protein sequence ID" value="CCX32699.1"/>
    <property type="molecule type" value="Genomic_DNA"/>
</dbReference>
<evidence type="ECO:0000313" key="6">
    <source>
        <dbReference type="EMBL" id="CCX32699.1"/>
    </source>
</evidence>
<evidence type="ECO:0000256" key="4">
    <source>
        <dbReference type="ARBA" id="ARBA00022729"/>
    </source>
</evidence>
<sequence>MLLAIFFLLFAPLLASAQFGFFEQMFQGGGSSGGDGRQQQERNVPSNSDWYKRMYNDASCSKYLCPGTLSCVDKPTHCPCAFEDTEEKFELHPDGLAVCVSKSGKDKSLTKRKVELARKGLL</sequence>
<accession>U4LKS1</accession>
<dbReference type="OrthoDB" id="2234316at2759"/>
<gene>
    <name evidence="6" type="ORF">PCON_13550</name>
</gene>
<dbReference type="GO" id="GO:0036503">
    <property type="term" value="P:ERAD pathway"/>
    <property type="evidence" value="ECO:0007669"/>
    <property type="project" value="TreeGrafter"/>
</dbReference>
<dbReference type="CDD" id="cd23996">
    <property type="entry name" value="LCL2-like"/>
    <property type="match status" value="1"/>
</dbReference>
<feature type="chain" id="PRO_5004651522" description="Long chronological lifespan protein 2" evidence="5">
    <location>
        <begin position="18"/>
        <end position="122"/>
    </location>
</feature>
<evidence type="ECO:0000313" key="7">
    <source>
        <dbReference type="Proteomes" id="UP000018144"/>
    </source>
</evidence>
<dbReference type="InterPro" id="IPR034543">
    <property type="entry name" value="LCL2"/>
</dbReference>
<evidence type="ECO:0000256" key="2">
    <source>
        <dbReference type="ARBA" id="ARBA00010545"/>
    </source>
</evidence>
<dbReference type="AlphaFoldDB" id="U4LKS1"/>
<reference evidence="6 7" key="1">
    <citation type="journal article" date="2013" name="PLoS Genet.">
        <title>The genome and development-dependent transcriptomes of Pyronema confluens: a window into fungal evolution.</title>
        <authorList>
            <person name="Traeger S."/>
            <person name="Altegoer F."/>
            <person name="Freitag M."/>
            <person name="Gabaldon T."/>
            <person name="Kempken F."/>
            <person name="Kumar A."/>
            <person name="Marcet-Houben M."/>
            <person name="Poggeler S."/>
            <person name="Stajich J.E."/>
            <person name="Nowrousian M."/>
        </authorList>
    </citation>
    <scope>NUCLEOTIDE SEQUENCE [LARGE SCALE GENOMIC DNA]</scope>
    <source>
        <strain evidence="7">CBS 100304</strain>
        <tissue evidence="6">Vegetative mycelium</tissue>
    </source>
</reference>